<sequence length="380" mass="41955">MAANLRYCYISEWLDPASGILWKYQLFYYPETKEVEMVDIKNRRHFLKRTKYEELKPSLLFLGSVVTVFSRQLKLTEYGDEFTRNKMESQSERTLAMIKPDAYKNMGKIINAICQSGFLISKMRIGKLSKEEAGEFYAVHAGKPFVDRLTDFMSSGRVVAMELVAPGAIRKWRELIGPTDSNQARAEAPGSLRAQFGTDKTFNACHGSDAPDTAAEECNFWFGPGRYPGKCDLAAGTTLCLVKPHLVADGAAGLVIDLIQEAFEVTAGGLYNLDRNAAAEFLEVYKGVLPAGDFNSMVEQLTSGACVALEVADRDGADAVEPFRQLAGPMDPELGRVLRPASLRARFGLDAVRNGVHCTDLPEDGVLEVNYFFTILPTAS</sequence>
<keyword evidence="6" id="KW-0378">Hydrolase</keyword>
<feature type="binding site" evidence="9">
    <location>
        <position position="179"/>
    </location>
    <ligand>
        <name>ATP</name>
        <dbReference type="ChEBI" id="CHEBI:30616"/>
    </ligand>
</feature>
<keyword evidence="11" id="KW-0547">Nucleotide-binding</keyword>
<comment type="subcellular location">
    <subcellularLocation>
        <location evidence="3">Cell projection</location>
        <location evidence="3">Cilium</location>
    </subcellularLocation>
    <subcellularLocation>
        <location evidence="4">Cytoplasm</location>
        <location evidence="4">Cytoskeleton</location>
    </subcellularLocation>
</comment>
<feature type="binding site" evidence="9">
    <location>
        <position position="193"/>
    </location>
    <ligand>
        <name>ATP</name>
        <dbReference type="ChEBI" id="CHEBI:30616"/>
    </ligand>
</feature>
<gene>
    <name evidence="13" type="ORF">HXX76_009981</name>
</gene>
<dbReference type="InterPro" id="IPR036850">
    <property type="entry name" value="NDK-like_dom_sf"/>
</dbReference>
<dbReference type="PROSITE" id="PS00469">
    <property type="entry name" value="NDPK"/>
    <property type="match status" value="1"/>
</dbReference>
<reference evidence="13" key="1">
    <citation type="journal article" date="2020" name="bioRxiv">
        <title>Comparative genomics of Chlamydomonas.</title>
        <authorList>
            <person name="Craig R.J."/>
            <person name="Hasan A.R."/>
            <person name="Ness R.W."/>
            <person name="Keightley P.D."/>
        </authorList>
    </citation>
    <scope>NUCLEOTIDE SEQUENCE</scope>
    <source>
        <strain evidence="13">SAG 7.73</strain>
    </source>
</reference>
<feature type="domain" description="DM10" evidence="12">
    <location>
        <begin position="3"/>
        <end position="91"/>
    </location>
</feature>
<name>A0A835SV90_CHLIN</name>
<proteinExistence type="inferred from homology"/>
<evidence type="ECO:0000256" key="4">
    <source>
        <dbReference type="ARBA" id="ARBA00004245"/>
    </source>
</evidence>
<evidence type="ECO:0000256" key="8">
    <source>
        <dbReference type="ARBA" id="ARBA00023273"/>
    </source>
</evidence>
<dbReference type="PANTHER" id="PTHR43109">
    <property type="entry name" value="NUCLEOSIDE DIPHOSPHATE KINASE 7"/>
    <property type="match status" value="1"/>
</dbReference>
<keyword evidence="8" id="KW-0966">Cell projection</keyword>
<feature type="binding site" evidence="9">
    <location>
        <position position="203"/>
    </location>
    <ligand>
        <name>ATP</name>
        <dbReference type="ChEBI" id="CHEBI:30616"/>
    </ligand>
</feature>
<dbReference type="InterPro" id="IPR023005">
    <property type="entry name" value="Nucleoside_diP_kinase_AS"/>
</dbReference>
<accession>A0A835SV90</accession>
<dbReference type="PROSITE" id="PS51336">
    <property type="entry name" value="DM10"/>
    <property type="match status" value="1"/>
</dbReference>
<evidence type="ECO:0000313" key="14">
    <source>
        <dbReference type="Proteomes" id="UP000650467"/>
    </source>
</evidence>
<evidence type="ECO:0000256" key="9">
    <source>
        <dbReference type="PROSITE-ProRule" id="PRU00706"/>
    </source>
</evidence>
<dbReference type="InterPro" id="IPR037993">
    <property type="entry name" value="NDPk7B"/>
</dbReference>
<evidence type="ECO:0000256" key="2">
    <source>
        <dbReference type="ARBA" id="ARBA00000937"/>
    </source>
</evidence>
<evidence type="ECO:0000256" key="1">
    <source>
        <dbReference type="ARBA" id="ARBA00000082"/>
    </source>
</evidence>
<evidence type="ECO:0000256" key="3">
    <source>
        <dbReference type="ARBA" id="ARBA00004138"/>
    </source>
</evidence>
<comment type="caution">
    <text evidence="9">Lacks conserved residue(s) required for the propagation of feature annotation.</text>
</comment>
<dbReference type="GO" id="GO:0005524">
    <property type="term" value="F:ATP binding"/>
    <property type="evidence" value="ECO:0007669"/>
    <property type="project" value="UniProtKB-KW"/>
</dbReference>
<evidence type="ECO:0000256" key="11">
    <source>
        <dbReference type="RuleBase" id="RU004013"/>
    </source>
</evidence>
<dbReference type="Gene3D" id="3.30.70.141">
    <property type="entry name" value="Nucleoside diphosphate kinase-like domain"/>
    <property type="match status" value="2"/>
</dbReference>
<keyword evidence="7" id="KW-0206">Cytoskeleton</keyword>
<keyword evidence="11" id="KW-0808">Transferase</keyword>
<dbReference type="InterPro" id="IPR034907">
    <property type="entry name" value="NDK-like_dom"/>
</dbReference>
<dbReference type="InterPro" id="IPR001564">
    <property type="entry name" value="Nucleoside_diP_kinase"/>
</dbReference>
<comment type="catalytic activity">
    <reaction evidence="1 11">
        <text>a 2'-deoxyribonucleoside 5'-diphosphate + ATP = a 2'-deoxyribonucleoside 5'-triphosphate + ADP</text>
        <dbReference type="Rhea" id="RHEA:44640"/>
        <dbReference type="ChEBI" id="CHEBI:30616"/>
        <dbReference type="ChEBI" id="CHEBI:61560"/>
        <dbReference type="ChEBI" id="CHEBI:73316"/>
        <dbReference type="ChEBI" id="CHEBI:456216"/>
        <dbReference type="EC" id="2.7.4.6"/>
    </reaction>
</comment>
<dbReference type="InterPro" id="IPR006602">
    <property type="entry name" value="DM10_dom"/>
</dbReference>
<dbReference type="FunFam" id="3.30.70.141:FF:000004">
    <property type="entry name" value="Nucleoside diphosphate kinase 7"/>
    <property type="match status" value="1"/>
</dbReference>
<dbReference type="PROSITE" id="PS51374">
    <property type="entry name" value="NDPK_LIKE"/>
    <property type="match status" value="2"/>
</dbReference>
<evidence type="ECO:0000256" key="5">
    <source>
        <dbReference type="ARBA" id="ARBA00022490"/>
    </source>
</evidence>
<evidence type="ECO:0000256" key="6">
    <source>
        <dbReference type="ARBA" id="ARBA00022801"/>
    </source>
</evidence>
<dbReference type="Proteomes" id="UP000650467">
    <property type="component" value="Unassembled WGS sequence"/>
</dbReference>
<comment type="catalytic activity">
    <reaction evidence="2">
        <text>a ribonucleoside 5'-diphosphate + ATP = a ribonucleoside 5'-triphosphate + ADP</text>
        <dbReference type="Rhea" id="RHEA:18113"/>
        <dbReference type="ChEBI" id="CHEBI:30616"/>
        <dbReference type="ChEBI" id="CHEBI:57930"/>
        <dbReference type="ChEBI" id="CHEBI:61557"/>
        <dbReference type="ChEBI" id="CHEBI:456216"/>
        <dbReference type="EC" id="2.7.4.6"/>
    </reaction>
</comment>
<dbReference type="Gene3D" id="2.30.29.170">
    <property type="match status" value="1"/>
</dbReference>
<evidence type="ECO:0000313" key="13">
    <source>
        <dbReference type="EMBL" id="KAG2430458.1"/>
    </source>
</evidence>
<dbReference type="PANTHER" id="PTHR43109:SF2">
    <property type="entry name" value="NUCLEOSIDE DIPHOSPHATE KINASE 7"/>
    <property type="match status" value="1"/>
</dbReference>
<dbReference type="GO" id="GO:0005879">
    <property type="term" value="C:axonemal microtubule"/>
    <property type="evidence" value="ECO:0007669"/>
    <property type="project" value="TreeGrafter"/>
</dbReference>
<evidence type="ECO:0000259" key="12">
    <source>
        <dbReference type="PROSITE" id="PS51336"/>
    </source>
</evidence>
<dbReference type="FunFam" id="3.30.70.141:FF:000010">
    <property type="entry name" value="Nucleoside diphosphate kinase 7"/>
    <property type="match status" value="1"/>
</dbReference>
<dbReference type="Pfam" id="PF25364">
    <property type="entry name" value="PH_NDK7_N"/>
    <property type="match status" value="1"/>
</dbReference>
<keyword evidence="14" id="KW-1185">Reference proteome</keyword>
<keyword evidence="11" id="KW-0067">ATP-binding</keyword>
<organism evidence="13 14">
    <name type="scientific">Chlamydomonas incerta</name>
    <dbReference type="NCBI Taxonomy" id="51695"/>
    <lineage>
        <taxon>Eukaryota</taxon>
        <taxon>Viridiplantae</taxon>
        <taxon>Chlorophyta</taxon>
        <taxon>core chlorophytes</taxon>
        <taxon>Chlorophyceae</taxon>
        <taxon>CS clade</taxon>
        <taxon>Chlamydomonadales</taxon>
        <taxon>Chlamydomonadaceae</taxon>
        <taxon>Chlamydomonas</taxon>
    </lineage>
</organism>
<dbReference type="GO" id="GO:0006183">
    <property type="term" value="P:GTP biosynthetic process"/>
    <property type="evidence" value="ECO:0007669"/>
    <property type="project" value="InterPro"/>
</dbReference>
<dbReference type="CDD" id="cd04412">
    <property type="entry name" value="NDPk7B"/>
    <property type="match status" value="1"/>
</dbReference>
<dbReference type="PRINTS" id="PR01243">
    <property type="entry name" value="NUCDPKINASE"/>
</dbReference>
<feature type="binding site" evidence="9">
    <location>
        <position position="99"/>
    </location>
    <ligand>
        <name>ATP</name>
        <dbReference type="ChEBI" id="CHEBI:30616"/>
    </ligand>
</feature>
<evidence type="ECO:0000256" key="7">
    <source>
        <dbReference type="ARBA" id="ARBA00023212"/>
    </source>
</evidence>
<keyword evidence="5" id="KW-0963">Cytoplasm</keyword>
<dbReference type="Pfam" id="PF00334">
    <property type="entry name" value="NDK"/>
    <property type="match status" value="2"/>
</dbReference>
<dbReference type="InterPro" id="IPR057579">
    <property type="entry name" value="DM10_NDK7"/>
</dbReference>
<feature type="active site" description="Pros-phosphohistidine intermediate" evidence="9">
    <location>
        <position position="357"/>
    </location>
</feature>
<dbReference type="GO" id="GO:0016787">
    <property type="term" value="F:hydrolase activity"/>
    <property type="evidence" value="ECO:0007669"/>
    <property type="project" value="UniProtKB-KW"/>
</dbReference>
<dbReference type="SUPFAM" id="SSF54919">
    <property type="entry name" value="Nucleoside diphosphate kinase, NDK"/>
    <property type="match status" value="2"/>
</dbReference>
<dbReference type="OrthoDB" id="2162449at2759"/>
<comment type="caution">
    <text evidence="13">The sequence shown here is derived from an EMBL/GenBank/DDBJ whole genome shotgun (WGS) entry which is preliminary data.</text>
</comment>
<dbReference type="EC" id="2.7.4.6" evidence="11"/>
<dbReference type="GO" id="GO:0006241">
    <property type="term" value="P:CTP biosynthetic process"/>
    <property type="evidence" value="ECO:0007669"/>
    <property type="project" value="InterPro"/>
</dbReference>
<dbReference type="GO" id="GO:0006228">
    <property type="term" value="P:UTP biosynthetic process"/>
    <property type="evidence" value="ECO:0007669"/>
    <property type="project" value="InterPro"/>
</dbReference>
<feature type="binding site" evidence="9">
    <location>
        <position position="173"/>
    </location>
    <ligand>
        <name>ATP</name>
        <dbReference type="ChEBI" id="CHEBI:30616"/>
    </ligand>
</feature>
<dbReference type="AlphaFoldDB" id="A0A835SV90"/>
<feature type="binding site" evidence="9">
    <location>
        <position position="145"/>
    </location>
    <ligand>
        <name>ATP</name>
        <dbReference type="ChEBI" id="CHEBI:30616"/>
    </ligand>
</feature>
<dbReference type="GO" id="GO:0004550">
    <property type="term" value="F:nucleoside diphosphate kinase activity"/>
    <property type="evidence" value="ECO:0007669"/>
    <property type="project" value="UniProtKB-EC"/>
</dbReference>
<dbReference type="SMART" id="SM00676">
    <property type="entry name" value="DM10"/>
    <property type="match status" value="1"/>
</dbReference>
<evidence type="ECO:0000256" key="10">
    <source>
        <dbReference type="RuleBase" id="RU004011"/>
    </source>
</evidence>
<dbReference type="SMART" id="SM00562">
    <property type="entry name" value="NDK"/>
    <property type="match status" value="2"/>
</dbReference>
<feature type="active site" description="Pros-phosphohistidine intermediate" evidence="9">
    <location>
        <position position="206"/>
    </location>
</feature>
<keyword evidence="11" id="KW-0418">Kinase</keyword>
<comment type="similarity">
    <text evidence="9 10">Belongs to the NDK family.</text>
</comment>
<protein>
    <recommendedName>
        <fullName evidence="11">Nucleoside diphosphate kinase</fullName>
        <ecNumber evidence="11">2.7.4.6</ecNumber>
    </recommendedName>
</protein>
<dbReference type="EMBL" id="JAEHOC010000027">
    <property type="protein sequence ID" value="KAG2430458.1"/>
    <property type="molecule type" value="Genomic_DNA"/>
</dbReference>